<dbReference type="Pfam" id="PF00144">
    <property type="entry name" value="Beta-lactamase"/>
    <property type="match status" value="1"/>
</dbReference>
<keyword evidence="4" id="KW-1185">Reference proteome</keyword>
<dbReference type="Gene3D" id="3.40.710.10">
    <property type="entry name" value="DD-peptidase/beta-lactamase superfamily"/>
    <property type="match status" value="1"/>
</dbReference>
<feature type="domain" description="Beta-lactamase-related" evidence="2">
    <location>
        <begin position="52"/>
        <end position="369"/>
    </location>
</feature>
<dbReference type="Proteomes" id="UP000033651">
    <property type="component" value="Unassembled WGS sequence"/>
</dbReference>
<dbReference type="RefSeq" id="WP_045830328.1">
    <property type="nucleotide sequence ID" value="NZ_JZRB01000030.1"/>
</dbReference>
<feature type="chain" id="PRO_5002463074" description="Beta-lactamase-related domain-containing protein" evidence="1">
    <location>
        <begin position="23"/>
        <end position="378"/>
    </location>
</feature>
<dbReference type="InterPro" id="IPR012338">
    <property type="entry name" value="Beta-lactam/transpept-like"/>
</dbReference>
<proteinExistence type="predicted"/>
<gene>
    <name evidence="3" type="ORF">VI08_14570</name>
</gene>
<evidence type="ECO:0000313" key="3">
    <source>
        <dbReference type="EMBL" id="KJV30963.1"/>
    </source>
</evidence>
<protein>
    <recommendedName>
        <fullName evidence="2">Beta-lactamase-related domain-containing protein</fullName>
    </recommendedName>
</protein>
<comment type="caution">
    <text evidence="3">The sequence shown here is derived from an EMBL/GenBank/DDBJ whole genome shotgun (WGS) entry which is preliminary data.</text>
</comment>
<dbReference type="InterPro" id="IPR001466">
    <property type="entry name" value="Beta-lactam-related"/>
</dbReference>
<dbReference type="InterPro" id="IPR050491">
    <property type="entry name" value="AmpC-like"/>
</dbReference>
<feature type="signal peptide" evidence="1">
    <location>
        <begin position="1"/>
        <end position="22"/>
    </location>
</feature>
<keyword evidence="1" id="KW-0732">Signal</keyword>
<accession>A0A0F3KIC4</accession>
<dbReference type="PANTHER" id="PTHR46825:SF8">
    <property type="entry name" value="BETA-LACTAMASE-RELATED"/>
    <property type="match status" value="1"/>
</dbReference>
<organism evidence="3 4">
    <name type="scientific">Luteibacter yeojuensis</name>
    <dbReference type="NCBI Taxonomy" id="345309"/>
    <lineage>
        <taxon>Bacteria</taxon>
        <taxon>Pseudomonadati</taxon>
        <taxon>Pseudomonadota</taxon>
        <taxon>Gammaproteobacteria</taxon>
        <taxon>Lysobacterales</taxon>
        <taxon>Rhodanobacteraceae</taxon>
        <taxon>Luteibacter</taxon>
    </lineage>
</organism>
<sequence>MVRRHLILLFVTTLSPLGPATAASPPTDNPRHTALDKAIDAAASTYFAETCHAGLSVAAVTPEGTRVYGYGYADRARRSLPKPDSLYEIASVTKSFTASLAAYAVHEGKMALVTDFREYLEGSYPNLAKDGHAVTLSTLLTHRSGMPRDIPDSDAIFDAKNPRTLPVQLIALNKGRDEKAFLRDLHATTLRSTPGAEERYSNAGFQLIGAGLEHVYGIRYDVLLQQRILSPLGMASTTLAPSPAQRARRVTGYDMFGTPAPGHPANAGAAWGLWSTPADLAKYVRWQLDGNDAVVALSHQPLVHGDGEDVAMAWHVETINGKHVTSHGGGSFGSSSQVVLFPASHHGYALLANDTCKGTESALKKLAIAAEAQATKAP</sequence>
<reference evidence="3 4" key="1">
    <citation type="submission" date="2015-03" db="EMBL/GenBank/DDBJ databases">
        <title>Draft genome sequence of Luteibacter yeojuensis strain SU11.</title>
        <authorList>
            <person name="Sulaiman J."/>
            <person name="Priya K."/>
            <person name="Chan K.-G."/>
        </authorList>
    </citation>
    <scope>NUCLEOTIDE SEQUENCE [LARGE SCALE GENOMIC DNA]</scope>
    <source>
        <strain evidence="3 4">SU11</strain>
    </source>
</reference>
<evidence type="ECO:0000259" key="2">
    <source>
        <dbReference type="Pfam" id="PF00144"/>
    </source>
</evidence>
<evidence type="ECO:0000313" key="4">
    <source>
        <dbReference type="Proteomes" id="UP000033651"/>
    </source>
</evidence>
<dbReference type="SUPFAM" id="SSF56601">
    <property type="entry name" value="beta-lactamase/transpeptidase-like"/>
    <property type="match status" value="1"/>
</dbReference>
<dbReference type="EMBL" id="JZRB01000030">
    <property type="protein sequence ID" value="KJV30963.1"/>
    <property type="molecule type" value="Genomic_DNA"/>
</dbReference>
<dbReference type="PATRIC" id="fig|345309.4.peg.2520"/>
<dbReference type="OrthoDB" id="119951at2"/>
<dbReference type="PANTHER" id="PTHR46825">
    <property type="entry name" value="D-ALANYL-D-ALANINE-CARBOXYPEPTIDASE/ENDOPEPTIDASE AMPH"/>
    <property type="match status" value="1"/>
</dbReference>
<evidence type="ECO:0000256" key="1">
    <source>
        <dbReference type="SAM" id="SignalP"/>
    </source>
</evidence>
<dbReference type="AlphaFoldDB" id="A0A0F3KIC4"/>
<name>A0A0F3KIC4_9GAMM</name>